<feature type="compositionally biased region" description="Basic and acidic residues" evidence="1">
    <location>
        <begin position="167"/>
        <end position="187"/>
    </location>
</feature>
<keyword evidence="3" id="KW-1185">Reference proteome</keyword>
<feature type="compositionally biased region" description="Polar residues" evidence="1">
    <location>
        <begin position="208"/>
        <end position="227"/>
    </location>
</feature>
<dbReference type="Proteomes" id="UP000067626">
    <property type="component" value="Chromosome"/>
</dbReference>
<evidence type="ECO:0000313" key="2">
    <source>
        <dbReference type="EMBL" id="AKT37114.1"/>
    </source>
</evidence>
<evidence type="ECO:0000256" key="1">
    <source>
        <dbReference type="SAM" id="MobiDB-lite"/>
    </source>
</evidence>
<protein>
    <submittedName>
        <fullName evidence="2">Uncharacterized protein</fullName>
    </submittedName>
</protein>
<feature type="compositionally biased region" description="Low complexity" evidence="1">
    <location>
        <begin position="100"/>
        <end position="166"/>
    </location>
</feature>
<dbReference type="KEGG" id="ccro:CMC5_012440"/>
<feature type="region of interest" description="Disordered" evidence="1">
    <location>
        <begin position="94"/>
        <end position="227"/>
    </location>
</feature>
<dbReference type="AlphaFoldDB" id="A0A0K1E8D9"/>
<feature type="region of interest" description="Disordered" evidence="1">
    <location>
        <begin position="1"/>
        <end position="50"/>
    </location>
</feature>
<name>A0A0K1E8D9_CHOCO</name>
<evidence type="ECO:0000313" key="3">
    <source>
        <dbReference type="Proteomes" id="UP000067626"/>
    </source>
</evidence>
<dbReference type="EMBL" id="CP012159">
    <property type="protein sequence ID" value="AKT37114.1"/>
    <property type="molecule type" value="Genomic_DNA"/>
</dbReference>
<gene>
    <name evidence="2" type="ORF">CMC5_012440</name>
</gene>
<reference evidence="2 3" key="1">
    <citation type="submission" date="2015-07" db="EMBL/GenBank/DDBJ databases">
        <title>Genome analysis of myxobacterium Chondromyces crocatus Cm c5 reveals a high potential for natural compound synthesis and the genetic basis for the loss of fruiting body formation.</title>
        <authorList>
            <person name="Zaburannyi N."/>
            <person name="Bunk B."/>
            <person name="Maier J."/>
            <person name="Overmann J."/>
            <person name="Mueller R."/>
        </authorList>
    </citation>
    <scope>NUCLEOTIDE SEQUENCE [LARGE SCALE GENOMIC DNA]</scope>
    <source>
        <strain evidence="2 3">Cm c5</strain>
    </source>
</reference>
<feature type="compositionally biased region" description="Low complexity" evidence="1">
    <location>
        <begin position="194"/>
        <end position="207"/>
    </location>
</feature>
<dbReference type="STRING" id="52.CMC5_012440"/>
<accession>A0A0K1E8D9</accession>
<organism evidence="2 3">
    <name type="scientific">Chondromyces crocatus</name>
    <dbReference type="NCBI Taxonomy" id="52"/>
    <lineage>
        <taxon>Bacteria</taxon>
        <taxon>Pseudomonadati</taxon>
        <taxon>Myxococcota</taxon>
        <taxon>Polyangia</taxon>
        <taxon>Polyangiales</taxon>
        <taxon>Polyangiaceae</taxon>
        <taxon>Chondromyces</taxon>
    </lineage>
</organism>
<sequence length="227" mass="24670">MSDGTVEGPGETRMLQHVGQRGAVGRRKDGPGAQRRSGSRWAPGGSRQKSVWQECGCERAHGRSAWQECGCRRAHSRSAWQECGCRMAHCPCLRQPTGWTRQPTGPTRQPTGPTRQPTGPTRQPTGPTRQPTGWTRQPTGPTRQPTGPTRQPTGPTRQPTGPTRQPVKSDPHAARRWGRDGADERFAQRRLALCPASGGAPSCSPGSDVSQVRSGRNCSQLSRNARM</sequence>
<proteinExistence type="predicted"/>